<accession>A0A502GDY8</accession>
<gene>
    <name evidence="1" type="ORF">EAH77_16075</name>
</gene>
<sequence length="166" mass="17670">MRAFATIMASLSSREHLLQVSNGTAYDLTRSEIIAICTRAGFDIEPAKILVIANTTLQVTSKEDFTPRRNLQASNVLTTMRAASEQTAVPFAEAGDTVVYLHNAIQTAGVIKRITASQAVVTNSVLGCDHLVNPSVLLKVSQVSAGYAKTEHMSPKDIAAASLGLI</sequence>
<proteinExistence type="predicted"/>
<dbReference type="RefSeq" id="WP_140473811.1">
    <property type="nucleotide sequence ID" value="NZ_RCZD01000008.1"/>
</dbReference>
<evidence type="ECO:0000313" key="1">
    <source>
        <dbReference type="EMBL" id="TPG60084.1"/>
    </source>
</evidence>
<name>A0A502GDY8_9GAMM</name>
<keyword evidence="2" id="KW-1185">Reference proteome</keyword>
<dbReference type="Proteomes" id="UP000317663">
    <property type="component" value="Unassembled WGS sequence"/>
</dbReference>
<comment type="caution">
    <text evidence="1">The sequence shown here is derived from an EMBL/GenBank/DDBJ whole genome shotgun (WGS) entry which is preliminary data.</text>
</comment>
<dbReference type="AlphaFoldDB" id="A0A502GDY8"/>
<organism evidence="1 2">
    <name type="scientific">Ewingella americana</name>
    <dbReference type="NCBI Taxonomy" id="41202"/>
    <lineage>
        <taxon>Bacteria</taxon>
        <taxon>Pseudomonadati</taxon>
        <taxon>Pseudomonadota</taxon>
        <taxon>Gammaproteobacteria</taxon>
        <taxon>Enterobacterales</taxon>
        <taxon>Yersiniaceae</taxon>
        <taxon>Ewingella</taxon>
    </lineage>
</organism>
<protein>
    <submittedName>
        <fullName evidence="1">Uncharacterized protein</fullName>
    </submittedName>
</protein>
<reference evidence="1 2" key="1">
    <citation type="journal article" date="2019" name="Environ. Microbiol.">
        <title>Species interactions and distinct microbial communities in high Arctic permafrost affected cryosols are associated with the CH4 and CO2 gas fluxes.</title>
        <authorList>
            <person name="Altshuler I."/>
            <person name="Hamel J."/>
            <person name="Turney S."/>
            <person name="Magnuson E."/>
            <person name="Levesque R."/>
            <person name="Greer C."/>
            <person name="Whyte L.G."/>
        </authorList>
    </citation>
    <scope>NUCLEOTIDE SEQUENCE [LARGE SCALE GENOMIC DNA]</scope>
    <source>
        <strain evidence="1 2">E4</strain>
    </source>
</reference>
<dbReference type="EMBL" id="RCZD01000008">
    <property type="protein sequence ID" value="TPG60084.1"/>
    <property type="molecule type" value="Genomic_DNA"/>
</dbReference>
<evidence type="ECO:0000313" key="2">
    <source>
        <dbReference type="Proteomes" id="UP000317663"/>
    </source>
</evidence>